<dbReference type="PANTHER" id="PTHR19964:SF84">
    <property type="entry name" value="LIGAND OF NUMB PROTEIN X 2-LIKE ISOFORM X1"/>
    <property type="match status" value="1"/>
</dbReference>
<feature type="compositionally biased region" description="Low complexity" evidence="1">
    <location>
        <begin position="580"/>
        <end position="590"/>
    </location>
</feature>
<dbReference type="PaxDb" id="6945-B7PUF2"/>
<feature type="domain" description="PDZ" evidence="2">
    <location>
        <begin position="629"/>
        <end position="712"/>
    </location>
</feature>
<feature type="compositionally biased region" description="Polar residues" evidence="1">
    <location>
        <begin position="545"/>
        <end position="563"/>
    </location>
</feature>
<keyword evidence="5" id="KW-1185">Reference proteome</keyword>
<dbReference type="FunCoup" id="B7PUF2">
    <property type="interactions" value="21"/>
</dbReference>
<feature type="region of interest" description="Disordered" evidence="1">
    <location>
        <begin position="846"/>
        <end position="877"/>
    </location>
</feature>
<dbReference type="InterPro" id="IPR001478">
    <property type="entry name" value="PDZ"/>
</dbReference>
<dbReference type="InterPro" id="IPR051342">
    <property type="entry name" value="PDZ_scaffold"/>
</dbReference>
<feature type="domain" description="PDZ" evidence="2">
    <location>
        <begin position="759"/>
        <end position="844"/>
    </location>
</feature>
<dbReference type="InterPro" id="IPR036034">
    <property type="entry name" value="PDZ_sf"/>
</dbReference>
<dbReference type="OrthoDB" id="6022242at2759"/>
<reference evidence="3 5" key="1">
    <citation type="submission" date="2008-03" db="EMBL/GenBank/DDBJ databases">
        <title>Annotation of Ixodes scapularis.</title>
        <authorList>
            <consortium name="Ixodes scapularis Genome Project Consortium"/>
            <person name="Caler E."/>
            <person name="Hannick L.I."/>
            <person name="Bidwell S."/>
            <person name="Joardar V."/>
            <person name="Thiagarajan M."/>
            <person name="Amedeo P."/>
            <person name="Galinsky K.J."/>
            <person name="Schobel S."/>
            <person name="Inman J."/>
            <person name="Hostetler J."/>
            <person name="Miller J."/>
            <person name="Hammond M."/>
            <person name="Megy K."/>
            <person name="Lawson D."/>
            <person name="Kodira C."/>
            <person name="Sutton G."/>
            <person name="Meyer J."/>
            <person name="Hill C.A."/>
            <person name="Birren B."/>
            <person name="Nene V."/>
            <person name="Collins F."/>
            <person name="Alarcon-Chaidez F."/>
            <person name="Wikel S."/>
            <person name="Strausberg R."/>
        </authorList>
    </citation>
    <scope>NUCLEOTIDE SEQUENCE [LARGE SCALE GENOMIC DNA]</scope>
    <source>
        <strain evidence="5">Wikel</strain>
        <strain evidence="3">Wikel colony</strain>
    </source>
</reference>
<dbReference type="EMBL" id="ABJB010162212">
    <property type="status" value="NOT_ANNOTATED_CDS"/>
    <property type="molecule type" value="Genomic_DNA"/>
</dbReference>
<dbReference type="EMBL" id="ABJB010127533">
    <property type="status" value="NOT_ANNOTATED_CDS"/>
    <property type="molecule type" value="Genomic_DNA"/>
</dbReference>
<proteinExistence type="evidence at protein level"/>
<dbReference type="SMART" id="SM00228">
    <property type="entry name" value="PDZ"/>
    <property type="match status" value="5"/>
</dbReference>
<evidence type="ECO:0000259" key="2">
    <source>
        <dbReference type="PROSITE" id="PS50106"/>
    </source>
</evidence>
<dbReference type="VEuPathDB" id="VectorBase:ISCW019644"/>
<dbReference type="Pfam" id="PF17820">
    <property type="entry name" value="PDZ_6"/>
    <property type="match status" value="1"/>
</dbReference>
<dbReference type="EMBL" id="ABJB010483201">
    <property type="status" value="NOT_ANNOTATED_CDS"/>
    <property type="molecule type" value="Genomic_DNA"/>
</dbReference>
<reference evidence="4" key="2">
    <citation type="submission" date="2020-05" db="UniProtKB">
        <authorList>
            <consortium name="EnsemblMetazoa"/>
        </authorList>
    </citation>
    <scope>IDENTIFICATION</scope>
    <source>
        <strain evidence="4">wikel</strain>
    </source>
</reference>
<dbReference type="EMBL" id="ABJB010166985">
    <property type="status" value="NOT_ANNOTATED_CDS"/>
    <property type="molecule type" value="Genomic_DNA"/>
</dbReference>
<dbReference type="STRING" id="6945.B7PUF2"/>
<dbReference type="Proteomes" id="UP000001555">
    <property type="component" value="Unassembled WGS sequence"/>
</dbReference>
<dbReference type="CDD" id="cd06673">
    <property type="entry name" value="PDZ10_MUPP1-PDZ8_PATJ-like"/>
    <property type="match status" value="1"/>
</dbReference>
<dbReference type="EMBL" id="ABJB011127306">
    <property type="status" value="NOT_ANNOTATED_CDS"/>
    <property type="molecule type" value="Genomic_DNA"/>
</dbReference>
<evidence type="ECO:0000256" key="1">
    <source>
        <dbReference type="SAM" id="MobiDB-lite"/>
    </source>
</evidence>
<feature type="domain" description="PDZ" evidence="2">
    <location>
        <begin position="349"/>
        <end position="421"/>
    </location>
</feature>
<dbReference type="Gene3D" id="2.30.42.10">
    <property type="match status" value="6"/>
</dbReference>
<evidence type="ECO:0007829" key="6">
    <source>
        <dbReference type="PeptideAtlas" id="B7PUF2"/>
    </source>
</evidence>
<gene>
    <name evidence="3" type="ORF">IscW_ISCW019644</name>
</gene>
<dbReference type="PROSITE" id="PS50106">
    <property type="entry name" value="PDZ"/>
    <property type="match status" value="5"/>
</dbReference>
<feature type="domain" description="PDZ" evidence="2">
    <location>
        <begin position="35"/>
        <end position="99"/>
    </location>
</feature>
<name>B7PUF2_IXOSC</name>
<evidence type="ECO:0000313" key="3">
    <source>
        <dbReference type="EMBL" id="EEC10224.1"/>
    </source>
</evidence>
<dbReference type="HOGENOM" id="CLU_011870_0_0_1"/>
<dbReference type="InParanoid" id="B7PUF2"/>
<dbReference type="EMBL" id="ABJB010402856">
    <property type="status" value="NOT_ANNOTATED_CDS"/>
    <property type="molecule type" value="Genomic_DNA"/>
</dbReference>
<dbReference type="CDD" id="cd06676">
    <property type="entry name" value="PDZ13_MUPP1-like"/>
    <property type="match status" value="1"/>
</dbReference>
<feature type="region of interest" description="Disordered" evidence="1">
    <location>
        <begin position="542"/>
        <end position="623"/>
    </location>
</feature>
<dbReference type="CDD" id="cd00136">
    <property type="entry name" value="PDZ_canonical"/>
    <property type="match status" value="2"/>
</dbReference>
<feature type="region of interest" description="Disordered" evidence="1">
    <location>
        <begin position="135"/>
        <end position="195"/>
    </location>
</feature>
<dbReference type="CDD" id="cd06672">
    <property type="entry name" value="PDZ8_MUPP1-PDZ7_PATJ-PDZ2_INAD-like"/>
    <property type="match status" value="1"/>
</dbReference>
<feature type="compositionally biased region" description="Polar residues" evidence="1">
    <location>
        <begin position="239"/>
        <end position="252"/>
    </location>
</feature>
<accession>B7PUF2</accession>
<dbReference type="Pfam" id="PF00595">
    <property type="entry name" value="PDZ"/>
    <property type="match status" value="4"/>
</dbReference>
<dbReference type="VEuPathDB" id="VectorBase:ISCP_012812"/>
<dbReference type="Gene3D" id="6.20.370.60">
    <property type="match status" value="1"/>
</dbReference>
<dbReference type="SUPFAM" id="SSF50156">
    <property type="entry name" value="PDZ domain-like"/>
    <property type="match status" value="6"/>
</dbReference>
<keyword evidence="6" id="KW-1267">Proteomics identification</keyword>
<dbReference type="EMBL" id="ABJB010719603">
    <property type="status" value="NOT_ANNOTATED_CDS"/>
    <property type="molecule type" value="Genomic_DNA"/>
</dbReference>
<feature type="compositionally biased region" description="Low complexity" evidence="1">
    <location>
        <begin position="846"/>
        <end position="866"/>
    </location>
</feature>
<dbReference type="FunFam" id="2.30.42.10:FF:000038">
    <property type="entry name" value="Multiple PDZ domain protein isoform X1"/>
    <property type="match status" value="1"/>
</dbReference>
<evidence type="ECO:0000313" key="4">
    <source>
        <dbReference type="EnsemblMetazoa" id="ISCW019644-PA"/>
    </source>
</evidence>
<dbReference type="AlphaFoldDB" id="B7PUF2"/>
<dbReference type="EMBL" id="ABJB010565114">
    <property type="status" value="NOT_ANNOTATED_CDS"/>
    <property type="molecule type" value="Genomic_DNA"/>
</dbReference>
<feature type="domain" description="PDZ" evidence="2">
    <location>
        <begin position="481"/>
        <end position="531"/>
    </location>
</feature>
<protein>
    <submittedName>
        <fullName evidence="3 4">Multiple pdz domain protein, putative</fullName>
    </submittedName>
</protein>
<feature type="compositionally biased region" description="Low complexity" evidence="1">
    <location>
        <begin position="267"/>
        <end position="282"/>
    </location>
</feature>
<evidence type="ECO:0000313" key="5">
    <source>
        <dbReference type="Proteomes" id="UP000001555"/>
    </source>
</evidence>
<dbReference type="EnsemblMetazoa" id="ISCW019644-RA">
    <property type="protein sequence ID" value="ISCW019644-PA"/>
    <property type="gene ID" value="ISCW019644"/>
</dbReference>
<dbReference type="EMBL" id="DS792129">
    <property type="protein sequence ID" value="EEC10224.1"/>
    <property type="molecule type" value="Genomic_DNA"/>
</dbReference>
<dbReference type="EMBL" id="ABJB010308402">
    <property type="status" value="NOT_ANNOTATED_CDS"/>
    <property type="molecule type" value="Genomic_DNA"/>
</dbReference>
<feature type="region of interest" description="Disordered" evidence="1">
    <location>
        <begin position="222"/>
        <end position="289"/>
    </location>
</feature>
<dbReference type="PANTHER" id="PTHR19964">
    <property type="entry name" value="MULTIPLE PDZ DOMAIN PROTEIN"/>
    <property type="match status" value="1"/>
</dbReference>
<dbReference type="EMBL" id="ABJB010220020">
    <property type="status" value="NOT_ANNOTATED_CDS"/>
    <property type="molecule type" value="Genomic_DNA"/>
</dbReference>
<sequence length="877" mass="93035">MDGPGQGADESVSADADDLDAIQPPEELWKASSGTVVLHANGNPLGLKLRWEHGIWTVSDVEPGSVCARHGELRRGDIVLSLNDQPLSERSQGQVAALLAKELVLTESGRNVATTTVAAPRRTSLLVPPTIAGVSSLGLPPSRRHSTTGEEMPGAATLHHVQSPTSQGEEPPYSRSRRRRPCPGQVDGTDLRNATHDRAVEVIRNAGTHVKFRLQSLLPTPRDSVEETIPEPAPRLLSPQPSLDATTVSPQRSPLAITKSLSRESRLSVSSQLSRSASQCSQEGFDQAPEPVKKVLTSQGMEIDMDSAGSIHREELEDEDEEEDIFGYTTKKVERQYQELKGAGGQLLLVELQKGAAGSGLGLSLAGNKNRSRMSVFVCGIHPRGQAARDGRIRIADEVLEVNGVVMYGRCHLNASAIIKSLPGPNYKFVLHRREDAVEDMAVKPLTQYPMQLDEQVHHEYVPQGQNVTEEYYPEVLCRLGGQPGPQGRLGVGDMILAVNGVDLIGADYDTAAQLLKQSEGVLTVVVARPVGNLVPLLKKKAASIETQEPSRTLGSNRKSTAISLPHCPPKCGGSSPDGRLPSPLLSPARPDAPTPRTPDAKQDGGALAAGTPTSSPASDVIRPGRETAIEIAKEKLGLGLSIVGGSDTPLGAVIIHEVYPDGAAALDGRLRPGDQILEVNGEDLREASHEAAIGALRQTSSVVRMLVFREEEPQQDVLTVELHKKAGRGLGLSIVGRRNAPGVFISEASRNTANGTTLVSLERGSEGLGFSIVGGAGSQHGDLPIYVKTVFESGAAARDGRLRRGHAILSVNGRSLQGLTHQEAVELLRDARGTVTLEVLDTSVASEATTPSASPTQSPTPAAPSDLFSGATEDTS</sequence>
<organism>
    <name type="scientific">Ixodes scapularis</name>
    <name type="common">Black-legged tick</name>
    <name type="synonym">Deer tick</name>
    <dbReference type="NCBI Taxonomy" id="6945"/>
    <lineage>
        <taxon>Eukaryota</taxon>
        <taxon>Metazoa</taxon>
        <taxon>Ecdysozoa</taxon>
        <taxon>Arthropoda</taxon>
        <taxon>Chelicerata</taxon>
        <taxon>Arachnida</taxon>
        <taxon>Acari</taxon>
        <taxon>Parasitiformes</taxon>
        <taxon>Ixodida</taxon>
        <taxon>Ixodoidea</taxon>
        <taxon>Ixodidae</taxon>
        <taxon>Ixodinae</taxon>
        <taxon>Ixodes</taxon>
    </lineage>
</organism>
<dbReference type="VEuPathDB" id="VectorBase:ISCI019644"/>
<dbReference type="InterPro" id="IPR041489">
    <property type="entry name" value="PDZ_6"/>
</dbReference>